<keyword evidence="3" id="KW-1185">Reference proteome</keyword>
<dbReference type="InterPro" id="IPR000182">
    <property type="entry name" value="GNAT_dom"/>
</dbReference>
<dbReference type="GO" id="GO:0004343">
    <property type="term" value="F:glucosamine 6-phosphate N-acetyltransferase activity"/>
    <property type="evidence" value="ECO:0007669"/>
    <property type="project" value="TreeGrafter"/>
</dbReference>
<dbReference type="Pfam" id="PF13673">
    <property type="entry name" value="Acetyltransf_10"/>
    <property type="match status" value="1"/>
</dbReference>
<dbReference type="PROSITE" id="PS51186">
    <property type="entry name" value="GNAT"/>
    <property type="match status" value="1"/>
</dbReference>
<accession>A0A317KY76</accession>
<dbReference type="Gene3D" id="3.40.630.30">
    <property type="match status" value="1"/>
</dbReference>
<dbReference type="CDD" id="cd04301">
    <property type="entry name" value="NAT_SF"/>
    <property type="match status" value="1"/>
</dbReference>
<dbReference type="RefSeq" id="WP_054788660.1">
    <property type="nucleotide sequence ID" value="NZ_JAJUIE010000021.1"/>
</dbReference>
<evidence type="ECO:0000259" key="1">
    <source>
        <dbReference type="PROSITE" id="PS51186"/>
    </source>
</evidence>
<dbReference type="Proteomes" id="UP000245624">
    <property type="component" value="Unassembled WGS sequence"/>
</dbReference>
<dbReference type="PANTHER" id="PTHR13355:SF11">
    <property type="entry name" value="GLUCOSAMINE 6-PHOSPHATE N-ACETYLTRANSFERASE"/>
    <property type="match status" value="1"/>
</dbReference>
<keyword evidence="2" id="KW-0808">Transferase</keyword>
<protein>
    <submittedName>
        <fullName evidence="2">GNAT family N-acetyltransferase</fullName>
    </submittedName>
</protein>
<comment type="caution">
    <text evidence="2">The sequence shown here is derived from an EMBL/GenBank/DDBJ whole genome shotgun (WGS) entry which is preliminary data.</text>
</comment>
<organism evidence="2 3">
    <name type="scientific">Gracilibacillus dipsosauri</name>
    <dbReference type="NCBI Taxonomy" id="178340"/>
    <lineage>
        <taxon>Bacteria</taxon>
        <taxon>Bacillati</taxon>
        <taxon>Bacillota</taxon>
        <taxon>Bacilli</taxon>
        <taxon>Bacillales</taxon>
        <taxon>Bacillaceae</taxon>
        <taxon>Gracilibacillus</taxon>
    </lineage>
</organism>
<reference evidence="2 3" key="1">
    <citation type="submission" date="2018-05" db="EMBL/GenBank/DDBJ databases">
        <title>Genomic analysis of Gracilibacillus dipsosauri DD1 reveals novel features of a salt-tolerant amylase.</title>
        <authorList>
            <person name="Deutch C.E."/>
            <person name="Yang S."/>
        </authorList>
    </citation>
    <scope>NUCLEOTIDE SEQUENCE [LARGE SCALE GENOMIC DNA]</scope>
    <source>
        <strain evidence="2 3">DD1</strain>
    </source>
</reference>
<dbReference type="PANTHER" id="PTHR13355">
    <property type="entry name" value="GLUCOSAMINE 6-PHOSPHATE N-ACETYLTRANSFERASE"/>
    <property type="match status" value="1"/>
</dbReference>
<dbReference type="AlphaFoldDB" id="A0A317KY76"/>
<evidence type="ECO:0000313" key="3">
    <source>
        <dbReference type="Proteomes" id="UP000245624"/>
    </source>
</evidence>
<evidence type="ECO:0000313" key="2">
    <source>
        <dbReference type="EMBL" id="PWU67690.1"/>
    </source>
</evidence>
<proteinExistence type="predicted"/>
<dbReference type="InterPro" id="IPR039143">
    <property type="entry name" value="GNPNAT1-like"/>
</dbReference>
<feature type="domain" description="N-acetyltransferase" evidence="1">
    <location>
        <begin position="1"/>
        <end position="141"/>
    </location>
</feature>
<name>A0A317KY76_9BACI</name>
<dbReference type="OrthoDB" id="9796171at2"/>
<dbReference type="EMBL" id="QGTD01000013">
    <property type="protein sequence ID" value="PWU67690.1"/>
    <property type="molecule type" value="Genomic_DNA"/>
</dbReference>
<sequence>MEIKIVQTDEQLQDAYQVRKEVFVEEQNVPVELEIDELEKMATHFVGYSEGKPIAASRIRFQNDYGKMERICIRKDFRGKGYGKDILLFMENYAKENGLNKAKLHGQIQAEKFYQKLGYKTVSDQFMDAGIPHVEMIKSLTEWNR</sequence>
<dbReference type="InterPro" id="IPR016181">
    <property type="entry name" value="Acyl_CoA_acyltransferase"/>
</dbReference>
<gene>
    <name evidence="2" type="ORF">DLJ74_14650</name>
</gene>
<dbReference type="SUPFAM" id="SSF55729">
    <property type="entry name" value="Acyl-CoA N-acyltransferases (Nat)"/>
    <property type="match status" value="1"/>
</dbReference>